<accession>A0A9D0YZF6</accession>
<dbReference type="EMBL" id="DVFI01000122">
    <property type="protein sequence ID" value="HIQ63690.1"/>
    <property type="molecule type" value="Genomic_DNA"/>
</dbReference>
<reference evidence="5" key="2">
    <citation type="journal article" date="2021" name="PeerJ">
        <title>Extensive microbial diversity within the chicken gut microbiome revealed by metagenomics and culture.</title>
        <authorList>
            <person name="Gilroy R."/>
            <person name="Ravi A."/>
            <person name="Getino M."/>
            <person name="Pursley I."/>
            <person name="Horton D.L."/>
            <person name="Alikhan N.F."/>
            <person name="Baker D."/>
            <person name="Gharbi K."/>
            <person name="Hall N."/>
            <person name="Watson M."/>
            <person name="Adriaenssens E.M."/>
            <person name="Foster-Nyarko E."/>
            <person name="Jarju S."/>
            <person name="Secka A."/>
            <person name="Antonio M."/>
            <person name="Oren A."/>
            <person name="Chaudhuri R.R."/>
            <person name="La Ragione R."/>
            <person name="Hildebrand F."/>
            <person name="Pallen M.J."/>
        </authorList>
    </citation>
    <scope>NUCLEOTIDE SEQUENCE</scope>
    <source>
        <strain evidence="5">ChiHile30-977</strain>
    </source>
</reference>
<dbReference type="PANTHER" id="PTHR33393:SF13">
    <property type="entry name" value="PGA BIOSYNTHESIS PROTEIN CAPA"/>
    <property type="match status" value="1"/>
</dbReference>
<keyword evidence="3" id="KW-0732">Signal</keyword>
<evidence type="ECO:0000256" key="3">
    <source>
        <dbReference type="SAM" id="SignalP"/>
    </source>
</evidence>
<feature type="non-terminal residue" evidence="5">
    <location>
        <position position="327"/>
    </location>
</feature>
<reference evidence="5" key="1">
    <citation type="submission" date="2020-10" db="EMBL/GenBank/DDBJ databases">
        <authorList>
            <person name="Gilroy R."/>
        </authorList>
    </citation>
    <scope>NUCLEOTIDE SEQUENCE</scope>
    <source>
        <strain evidence="5">ChiHile30-977</strain>
    </source>
</reference>
<feature type="signal peptide" evidence="3">
    <location>
        <begin position="1"/>
        <end position="20"/>
    </location>
</feature>
<gene>
    <name evidence="5" type="ORF">IAA66_08945</name>
</gene>
<evidence type="ECO:0000313" key="5">
    <source>
        <dbReference type="EMBL" id="HIQ63690.1"/>
    </source>
</evidence>
<sequence>MKRLALLLACLLALPFAGRAEIVFEDVPLESAADAPASGSDEPAVSAPDPTPAPEEGWPREIVVTVGGDCTLGCTDSQRESDIGFASVVAKMGYEWPFSELARVFSQDDLTLVNFEGTLTESNDKVDKLFNFKGPAEYTQMLTSGSVEAVTLANNHFGDYGDQGKADTRAALDAAGITYCAPGAPAVYEVRGVKIGLVGETFPYRDGQCDISDDIDALREAGCQIVIASFHWGSEYETAFTRDQRNIGRAAIRDGADVVVGHHPHIIQGIEAYEDTYILYSLANLVFGGNVDPDERDTFIAQLTFTVHEDGTVEGPRLALMPMRVTS</sequence>
<comment type="caution">
    <text evidence="5">The sequence shown here is derived from an EMBL/GenBank/DDBJ whole genome shotgun (WGS) entry which is preliminary data.</text>
</comment>
<dbReference type="InterPro" id="IPR052169">
    <property type="entry name" value="CW_Biosynth-Accessory"/>
</dbReference>
<dbReference type="SUPFAM" id="SSF56300">
    <property type="entry name" value="Metallo-dependent phosphatases"/>
    <property type="match status" value="1"/>
</dbReference>
<name>A0A9D0YZF6_9FIRM</name>
<dbReference type="InterPro" id="IPR029052">
    <property type="entry name" value="Metallo-depent_PP-like"/>
</dbReference>
<comment type="similarity">
    <text evidence="1">Belongs to the CapA family.</text>
</comment>
<dbReference type="Proteomes" id="UP000886819">
    <property type="component" value="Unassembled WGS sequence"/>
</dbReference>
<dbReference type="Pfam" id="PF09587">
    <property type="entry name" value="PGA_cap"/>
    <property type="match status" value="1"/>
</dbReference>
<evidence type="ECO:0000259" key="4">
    <source>
        <dbReference type="SMART" id="SM00854"/>
    </source>
</evidence>
<organism evidence="5 6">
    <name type="scientific">Candidatus Avichristensenella intestinipullorum</name>
    <dbReference type="NCBI Taxonomy" id="2840693"/>
    <lineage>
        <taxon>Bacteria</taxon>
        <taxon>Bacillati</taxon>
        <taxon>Bacillota</taxon>
        <taxon>Clostridia</taxon>
        <taxon>Candidatus Avichristensenella</taxon>
    </lineage>
</organism>
<dbReference type="CDD" id="cd07381">
    <property type="entry name" value="MPP_CapA"/>
    <property type="match status" value="1"/>
</dbReference>
<feature type="region of interest" description="Disordered" evidence="2">
    <location>
        <begin position="33"/>
        <end position="57"/>
    </location>
</feature>
<feature type="domain" description="Capsule synthesis protein CapA" evidence="4">
    <location>
        <begin position="63"/>
        <end position="289"/>
    </location>
</feature>
<dbReference type="SMART" id="SM00854">
    <property type="entry name" value="PGA_cap"/>
    <property type="match status" value="1"/>
</dbReference>
<feature type="chain" id="PRO_5038701362" evidence="3">
    <location>
        <begin position="21"/>
        <end position="327"/>
    </location>
</feature>
<dbReference type="AlphaFoldDB" id="A0A9D0YZF6"/>
<dbReference type="Gene3D" id="3.60.21.10">
    <property type="match status" value="1"/>
</dbReference>
<evidence type="ECO:0000256" key="1">
    <source>
        <dbReference type="ARBA" id="ARBA00005662"/>
    </source>
</evidence>
<protein>
    <submittedName>
        <fullName evidence="5">CapA family protein</fullName>
    </submittedName>
</protein>
<dbReference type="PANTHER" id="PTHR33393">
    <property type="entry name" value="POLYGLUTAMINE SYNTHESIS ACCESSORY PROTEIN RV0574C-RELATED"/>
    <property type="match status" value="1"/>
</dbReference>
<proteinExistence type="inferred from homology"/>
<dbReference type="InterPro" id="IPR019079">
    <property type="entry name" value="Capsule_synth_CapA"/>
</dbReference>
<evidence type="ECO:0000313" key="6">
    <source>
        <dbReference type="Proteomes" id="UP000886819"/>
    </source>
</evidence>
<evidence type="ECO:0000256" key="2">
    <source>
        <dbReference type="SAM" id="MobiDB-lite"/>
    </source>
</evidence>